<dbReference type="PROSITE" id="PS50158">
    <property type="entry name" value="ZF_CCHC"/>
    <property type="match status" value="1"/>
</dbReference>
<keyword evidence="1" id="KW-0863">Zinc-finger</keyword>
<evidence type="ECO:0000256" key="1">
    <source>
        <dbReference type="PROSITE-ProRule" id="PRU00047"/>
    </source>
</evidence>
<dbReference type="InterPro" id="IPR021109">
    <property type="entry name" value="Peptidase_aspartic_dom_sf"/>
</dbReference>
<dbReference type="GO" id="GO:0003676">
    <property type="term" value="F:nucleic acid binding"/>
    <property type="evidence" value="ECO:0007669"/>
    <property type="project" value="InterPro"/>
</dbReference>
<dbReference type="PANTHER" id="PTHR47331:SF5">
    <property type="entry name" value="RIBONUCLEASE H"/>
    <property type="match status" value="1"/>
</dbReference>
<dbReference type="InterPro" id="IPR008737">
    <property type="entry name" value="DUF1758"/>
</dbReference>
<dbReference type="Proteomes" id="UP000050794">
    <property type="component" value="Unassembled WGS sequence"/>
</dbReference>
<evidence type="ECO:0000313" key="5">
    <source>
        <dbReference type="WBParaSite" id="TCNE_0000255301-mRNA-1"/>
    </source>
</evidence>
<dbReference type="EMBL" id="UYWY01002635">
    <property type="protein sequence ID" value="VDM28258.1"/>
    <property type="molecule type" value="Genomic_DNA"/>
</dbReference>
<reference evidence="5" key="1">
    <citation type="submission" date="2016-06" db="UniProtKB">
        <authorList>
            <consortium name="WormBaseParasite"/>
        </authorList>
    </citation>
    <scope>IDENTIFICATION</scope>
</reference>
<protein>
    <submittedName>
        <fullName evidence="5">CCHC-type domain-containing protein</fullName>
    </submittedName>
</protein>
<evidence type="ECO:0000313" key="4">
    <source>
        <dbReference type="Proteomes" id="UP000050794"/>
    </source>
</evidence>
<proteinExistence type="predicted"/>
<keyword evidence="1" id="KW-0862">Zinc</keyword>
<reference evidence="3 4" key="2">
    <citation type="submission" date="2018-11" db="EMBL/GenBank/DDBJ databases">
        <authorList>
            <consortium name="Pathogen Informatics"/>
        </authorList>
    </citation>
    <scope>NUCLEOTIDE SEQUENCE [LARGE SCALE GENOMIC DNA]</scope>
</reference>
<dbReference type="Gene3D" id="2.40.70.10">
    <property type="entry name" value="Acid Proteases"/>
    <property type="match status" value="1"/>
</dbReference>
<evidence type="ECO:0000259" key="2">
    <source>
        <dbReference type="PROSITE" id="PS50158"/>
    </source>
</evidence>
<accession>A0A183U233</accession>
<keyword evidence="1" id="KW-0479">Metal-binding</keyword>
<keyword evidence="4" id="KW-1185">Reference proteome</keyword>
<dbReference type="Pfam" id="PF05585">
    <property type="entry name" value="DUF1758"/>
    <property type="match status" value="1"/>
</dbReference>
<dbReference type="GO" id="GO:0008270">
    <property type="term" value="F:zinc ion binding"/>
    <property type="evidence" value="ECO:0007669"/>
    <property type="project" value="UniProtKB-KW"/>
</dbReference>
<name>A0A183U233_TOXCA</name>
<dbReference type="WBParaSite" id="TCNE_0000255301-mRNA-1">
    <property type="protein sequence ID" value="TCNE_0000255301-mRNA-1"/>
    <property type="gene ID" value="TCNE_0000255301"/>
</dbReference>
<dbReference type="PANTHER" id="PTHR47331">
    <property type="entry name" value="PHD-TYPE DOMAIN-CONTAINING PROTEIN"/>
    <property type="match status" value="1"/>
</dbReference>
<sequence length="484" mass="55117">MNLMAKAQGTGGFLNRLEHGREQLIVLQGYVAQLRDLLPQRSASTAHPNIPVSPSLIRLPKLELRTFDGNSTRWSTFWHWYQSTFESQPISDQQKAAYFAREIINSRMLQREIEKLPKWVLQDLEKKKLEDHSWDITKLRKFLINVALTQEFSSAKSFASRNSSTAPSKNTSALSVVPEHKTKKLACAFCNLPYYTNQCQKHRTRDQRTERCRQLSLCYKCLRPSHRTKDCRSQKACFLCKGSHNEAFCLFKLDQKRRDQRPRKDQTTQMSATEDEVILEQSPLANDSASTVVAAVNNYAAAKKNTERATLLTCVWAIASDKSHRKHGRALVFVDTGSQRSFITESLAAKLNLPFYQTENLNLMAFGTQRIRPYKSMRTEINLRKTDGAWETFKVSTVQHITHNVPHAPSHLLKAQLIEAFAALPSITSGDQEILIGMDQLSKIMEISPSRPMRSGFSIYETKLGPVIAGRRQVSHYGTSIVRD</sequence>
<feature type="domain" description="CCHC-type" evidence="2">
    <location>
        <begin position="218"/>
        <end position="233"/>
    </location>
</feature>
<dbReference type="InterPro" id="IPR001878">
    <property type="entry name" value="Znf_CCHC"/>
</dbReference>
<dbReference type="AlphaFoldDB" id="A0A183U233"/>
<gene>
    <name evidence="3" type="ORF">TCNE_LOCUS2553</name>
</gene>
<evidence type="ECO:0000313" key="3">
    <source>
        <dbReference type="EMBL" id="VDM28258.1"/>
    </source>
</evidence>
<organism evidence="4 5">
    <name type="scientific">Toxocara canis</name>
    <name type="common">Canine roundworm</name>
    <dbReference type="NCBI Taxonomy" id="6265"/>
    <lineage>
        <taxon>Eukaryota</taxon>
        <taxon>Metazoa</taxon>
        <taxon>Ecdysozoa</taxon>
        <taxon>Nematoda</taxon>
        <taxon>Chromadorea</taxon>
        <taxon>Rhabditida</taxon>
        <taxon>Spirurina</taxon>
        <taxon>Ascaridomorpha</taxon>
        <taxon>Ascaridoidea</taxon>
        <taxon>Toxocaridae</taxon>
        <taxon>Toxocara</taxon>
    </lineage>
</organism>